<evidence type="ECO:0000256" key="1">
    <source>
        <dbReference type="SAM" id="Coils"/>
    </source>
</evidence>
<proteinExistence type="predicted"/>
<dbReference type="OrthoDB" id="271688at2759"/>
<evidence type="ECO:0000313" key="3">
    <source>
        <dbReference type="Proteomes" id="UP000515908"/>
    </source>
</evidence>
<keyword evidence="1" id="KW-0175">Coiled coil</keyword>
<dbReference type="VEuPathDB" id="TriTrypDB:ADEAN_000073700"/>
<name>A0A7G2C0Y2_9TRYP</name>
<gene>
    <name evidence="2" type="ORF">ADEAN_000073700</name>
</gene>
<dbReference type="Proteomes" id="UP000515908">
    <property type="component" value="Chromosome 01"/>
</dbReference>
<sequence length="125" mass="14606">MLGISSTQRLRVEAERDDTLRQIAVTQNEMEDLEKSLENHVKFMRNLSSTTAEQLKQRYDTVQKSVETAEEENNALRQKIADLIERKEEELRQSEEEVAAQQHHIDEKALLFGIQLKERLNKARS</sequence>
<protein>
    <submittedName>
        <fullName evidence="2">Uncharacterized protein</fullName>
    </submittedName>
</protein>
<dbReference type="EMBL" id="LR877145">
    <property type="protein sequence ID" value="CAD2213296.1"/>
    <property type="molecule type" value="Genomic_DNA"/>
</dbReference>
<dbReference type="AlphaFoldDB" id="A0A7G2C0Y2"/>
<feature type="coiled-coil region" evidence="1">
    <location>
        <begin position="16"/>
        <end position="104"/>
    </location>
</feature>
<keyword evidence="3" id="KW-1185">Reference proteome</keyword>
<evidence type="ECO:0000313" key="2">
    <source>
        <dbReference type="EMBL" id="CAD2213296.1"/>
    </source>
</evidence>
<reference evidence="2 3" key="1">
    <citation type="submission" date="2020-08" db="EMBL/GenBank/DDBJ databases">
        <authorList>
            <person name="Newling K."/>
            <person name="Davey J."/>
            <person name="Forrester S."/>
        </authorList>
    </citation>
    <scope>NUCLEOTIDE SEQUENCE [LARGE SCALE GENOMIC DNA]</scope>
    <source>
        <strain evidence="3">Crithidia deanei Carvalho (ATCC PRA-265)</strain>
    </source>
</reference>
<organism evidence="2 3">
    <name type="scientific">Angomonas deanei</name>
    <dbReference type="NCBI Taxonomy" id="59799"/>
    <lineage>
        <taxon>Eukaryota</taxon>
        <taxon>Discoba</taxon>
        <taxon>Euglenozoa</taxon>
        <taxon>Kinetoplastea</taxon>
        <taxon>Metakinetoplastina</taxon>
        <taxon>Trypanosomatida</taxon>
        <taxon>Trypanosomatidae</taxon>
        <taxon>Strigomonadinae</taxon>
        <taxon>Angomonas</taxon>
    </lineage>
</organism>
<accession>A0A7G2C0Y2</accession>